<dbReference type="InterPro" id="IPR043993">
    <property type="entry name" value="T4SS_pilin"/>
</dbReference>
<feature type="transmembrane region" description="Helical" evidence="2">
    <location>
        <begin position="113"/>
        <end position="135"/>
    </location>
</feature>
<keyword evidence="2" id="KW-0472">Membrane</keyword>
<accession>A0A1G1XTJ3</accession>
<comment type="caution">
    <text evidence="4">The sequence shown here is derived from an EMBL/GenBank/DDBJ whole genome shotgun (WGS) entry which is preliminary data.</text>
</comment>
<dbReference type="InterPro" id="IPR032812">
    <property type="entry name" value="SbsA_Ig"/>
</dbReference>
<evidence type="ECO:0000313" key="4">
    <source>
        <dbReference type="EMBL" id="OGY42627.1"/>
    </source>
</evidence>
<dbReference type="AlphaFoldDB" id="A0A1G1XTJ3"/>
<keyword evidence="1" id="KW-0732">Signal</keyword>
<dbReference type="Pfam" id="PF13205">
    <property type="entry name" value="Big_5"/>
    <property type="match status" value="1"/>
</dbReference>
<reference evidence="4 5" key="1">
    <citation type="journal article" date="2016" name="Nat. Commun.">
        <title>Thousands of microbial genomes shed light on interconnected biogeochemical processes in an aquifer system.</title>
        <authorList>
            <person name="Anantharaman K."/>
            <person name="Brown C.T."/>
            <person name="Hug L.A."/>
            <person name="Sharon I."/>
            <person name="Castelle C.J."/>
            <person name="Probst A.J."/>
            <person name="Thomas B.C."/>
            <person name="Singh A."/>
            <person name="Wilkins M.J."/>
            <person name="Karaoz U."/>
            <person name="Brodie E.L."/>
            <person name="Williams K.H."/>
            <person name="Hubbard S.S."/>
            <person name="Banfield J.F."/>
        </authorList>
    </citation>
    <scope>NUCLEOTIDE SEQUENCE [LARGE SCALE GENOMIC DNA]</scope>
</reference>
<evidence type="ECO:0000256" key="2">
    <source>
        <dbReference type="SAM" id="Phobius"/>
    </source>
</evidence>
<dbReference type="Proteomes" id="UP000176498">
    <property type="component" value="Unassembled WGS sequence"/>
</dbReference>
<evidence type="ECO:0000313" key="5">
    <source>
        <dbReference type="Proteomes" id="UP000176498"/>
    </source>
</evidence>
<organism evidence="4 5">
    <name type="scientific">Candidatus Buchananbacteria bacterium RBG_13_36_9</name>
    <dbReference type="NCBI Taxonomy" id="1797530"/>
    <lineage>
        <taxon>Bacteria</taxon>
        <taxon>Candidatus Buchananiibacteriota</taxon>
    </lineage>
</organism>
<dbReference type="Pfam" id="PF18895">
    <property type="entry name" value="T4SS_pilin"/>
    <property type="match status" value="1"/>
</dbReference>
<name>A0A1G1XTJ3_9BACT</name>
<sequence>MLKNFLLAKSQGQKRRKFVSKAVKPVLFVILVLAVFLLAGQIALAAANIEPGLNVIASPLGLSTEDIRITIAKLIRIALGLLGIVTVVIIIYGGWLYMTSAGEADKVLKAKKVLINAVIGLIIILLSYAIASFIIRAILEATGVGPGGPVDYGGEGGALGNGIIESHYPVRNAIDVPRNTSIVVTFKLPMLASSIINTIDNVDYSNTDSVKIYQTADTTKVSVTAKAYKTVDLKTYVFKPVNLLGNPEQPVNYTVELTNLIKKADGKDAFGAFGGYKWSFEVSTRIDLTPPQVESVIPKPSLTVPRNMVIQINFNEAINPLTINGKVEVAGGGIMGVLAANTFDFITVKKGADFLAGQFNYGNQYRTVEFVSNDLCGQNSCGENVYCLPANATIDALVKAAALFEAGKPTADFPYTGIVDMADNSLDGNKDGVAKGPQAQSTYQPYDLNNPMVIENRGDDLTWRFQTNDVIDLVPPEIATDYIPEAGQLAVDPTLNFTIPFNKLMMATSLKPDRNYNEGYCECSTDNDCQPNTCDLAKGYCVGENKAMFNCTYGIPQIDCANNITCQEQHHITLDQPVEIPPRGYFISSENFSVGTPPQDYTSAYIIHYPNALAEDTNYGIIVGSGVRDITQNCYQPCAGPGCVKDPVPGGKPGEYKQGTPWSGQYPSCIMPPVAP</sequence>
<proteinExistence type="predicted"/>
<feature type="transmembrane region" description="Helical" evidence="2">
    <location>
        <begin position="69"/>
        <end position="92"/>
    </location>
</feature>
<evidence type="ECO:0000259" key="3">
    <source>
        <dbReference type="Pfam" id="PF13205"/>
    </source>
</evidence>
<dbReference type="EMBL" id="MHHZ01000001">
    <property type="protein sequence ID" value="OGY42627.1"/>
    <property type="molecule type" value="Genomic_DNA"/>
</dbReference>
<gene>
    <name evidence="4" type="ORF">A2Y82_02990</name>
</gene>
<evidence type="ECO:0000256" key="1">
    <source>
        <dbReference type="ARBA" id="ARBA00022729"/>
    </source>
</evidence>
<feature type="domain" description="SbsA Ig-like" evidence="3">
    <location>
        <begin position="164"/>
        <end position="281"/>
    </location>
</feature>
<keyword evidence="2" id="KW-1133">Transmembrane helix</keyword>
<protein>
    <recommendedName>
        <fullName evidence="3">SbsA Ig-like domain-containing protein</fullName>
    </recommendedName>
</protein>
<keyword evidence="2" id="KW-0812">Transmembrane</keyword>